<dbReference type="EMBL" id="WVIE01000030">
    <property type="protein sequence ID" value="NDJ19423.1"/>
    <property type="molecule type" value="Genomic_DNA"/>
</dbReference>
<evidence type="ECO:0000313" key="8">
    <source>
        <dbReference type="Proteomes" id="UP000646053"/>
    </source>
</evidence>
<dbReference type="Gene3D" id="3.50.50.60">
    <property type="entry name" value="FAD/NAD(P)-binding domain"/>
    <property type="match status" value="2"/>
</dbReference>
<keyword evidence="3" id="KW-0274">FAD</keyword>
<comment type="caution">
    <text evidence="7">The sequence shown here is derived from an EMBL/GenBank/DDBJ whole genome shotgun (WGS) entry which is preliminary data.</text>
</comment>
<feature type="domain" description="Glucose-methanol-choline oxidoreductase C-terminal" evidence="6">
    <location>
        <begin position="449"/>
        <end position="507"/>
    </location>
</feature>
<evidence type="ECO:0000256" key="4">
    <source>
        <dbReference type="ARBA" id="ARBA00023002"/>
    </source>
</evidence>
<gene>
    <name evidence="7" type="ORF">GS601_19390</name>
</gene>
<evidence type="ECO:0000259" key="6">
    <source>
        <dbReference type="Pfam" id="PF05199"/>
    </source>
</evidence>
<dbReference type="PANTHER" id="PTHR46056">
    <property type="entry name" value="LONG-CHAIN-ALCOHOL OXIDASE"/>
    <property type="match status" value="1"/>
</dbReference>
<dbReference type="AlphaFoldDB" id="A0A8J7ZAL4"/>
<dbReference type="InterPro" id="IPR036188">
    <property type="entry name" value="FAD/NAD-bd_sf"/>
</dbReference>
<keyword evidence="2" id="KW-0285">Flavoprotein</keyword>
<evidence type="ECO:0000256" key="1">
    <source>
        <dbReference type="ARBA" id="ARBA00010790"/>
    </source>
</evidence>
<keyword evidence="8" id="KW-1185">Reference proteome</keyword>
<dbReference type="InterPro" id="IPR000172">
    <property type="entry name" value="GMC_OxRdtase_N"/>
</dbReference>
<evidence type="ECO:0000256" key="2">
    <source>
        <dbReference type="ARBA" id="ARBA00022630"/>
    </source>
</evidence>
<feature type="domain" description="Glucose-methanol-choline oxidoreductase N-terminal" evidence="5">
    <location>
        <begin position="83"/>
        <end position="307"/>
    </location>
</feature>
<dbReference type="GO" id="GO:0016614">
    <property type="term" value="F:oxidoreductase activity, acting on CH-OH group of donors"/>
    <property type="evidence" value="ECO:0007669"/>
    <property type="project" value="InterPro"/>
</dbReference>
<dbReference type="InterPro" id="IPR007867">
    <property type="entry name" value="GMC_OxRtase_C"/>
</dbReference>
<evidence type="ECO:0000313" key="7">
    <source>
        <dbReference type="EMBL" id="NDJ19423.1"/>
    </source>
</evidence>
<dbReference type="GO" id="GO:0050660">
    <property type="term" value="F:flavin adenine dinucleotide binding"/>
    <property type="evidence" value="ECO:0007669"/>
    <property type="project" value="InterPro"/>
</dbReference>
<evidence type="ECO:0000256" key="3">
    <source>
        <dbReference type="ARBA" id="ARBA00022827"/>
    </source>
</evidence>
<dbReference type="Proteomes" id="UP000646053">
    <property type="component" value="Unassembled WGS sequence"/>
</dbReference>
<organism evidence="7 8">
    <name type="scientific">Myxacorys almedinensis A</name>
    <dbReference type="NCBI Taxonomy" id="2690445"/>
    <lineage>
        <taxon>Bacteria</taxon>
        <taxon>Bacillati</taxon>
        <taxon>Cyanobacteriota</taxon>
        <taxon>Cyanophyceae</taxon>
        <taxon>Leptolyngbyales</taxon>
        <taxon>Leptolyngbyaceae</taxon>
        <taxon>Myxacorys</taxon>
        <taxon>Myxacorys almedinensis</taxon>
    </lineage>
</organism>
<dbReference type="Pfam" id="PF00732">
    <property type="entry name" value="GMC_oxred_N"/>
    <property type="match status" value="1"/>
</dbReference>
<evidence type="ECO:0000259" key="5">
    <source>
        <dbReference type="Pfam" id="PF00732"/>
    </source>
</evidence>
<protein>
    <submittedName>
        <fullName evidence="7">Dehydrogenase</fullName>
    </submittedName>
</protein>
<name>A0A8J7ZAL4_9CYAN</name>
<dbReference type="PANTHER" id="PTHR46056:SF12">
    <property type="entry name" value="LONG-CHAIN-ALCOHOL OXIDASE"/>
    <property type="match status" value="1"/>
</dbReference>
<keyword evidence="4" id="KW-0560">Oxidoreductase</keyword>
<dbReference type="Pfam" id="PF05199">
    <property type="entry name" value="GMC_oxred_C"/>
    <property type="match status" value="1"/>
</dbReference>
<comment type="similarity">
    <text evidence="1">Belongs to the GMC oxidoreductase family.</text>
</comment>
<dbReference type="SUPFAM" id="SSF51905">
    <property type="entry name" value="FAD/NAD(P)-binding domain"/>
    <property type="match status" value="1"/>
</dbReference>
<sequence>MDDHVGNHYDVIIIGTGAGGGTLAHRLAPSGKKILVLERGAFLPREKANWDTKQVIQKERYCTSEVWYGSEGKAIHSTTHYWVGGNTKVYGGALFRFRERDFETVIHKGGISPEWSLKYRDFAPYYAQAEKLYEVHGQRDLDPTEPQCNEAYPFPKISHEPYIQALHNALQKKGFHPFYLPLAIRLNEVEPLASACIRCDTCDGFPCFINGKADADMNGIRPAIAHTNLTLLTGAKVLRLHTSASGREVTGVESEIAGKRQMFSGEIVVVACGAINSAVLLLQSANDRHPNGLANSSNLVGRNYMAHRHAVVMTITAQPNPTVFQKTLAVLDFYWGEKEFAYPMGSAQLLGNIHKDKLIAYGSPLIPSIVFDAIAKRSVAWLLMTEDLPDFNNRIGIKGGKIFLDYTNNNSVAFNRLIKRWTTVLKSVNHLHQTGLFKSPFLHISQKMTSKEIAHQCGTCRFGEDPKTSVLDLYCRTHDVDNLYIVDSSFFPSSSALNPSLTIMANALRVGEHLLERLK</sequence>
<reference evidence="7" key="1">
    <citation type="submission" date="2019-12" db="EMBL/GenBank/DDBJ databases">
        <title>High-Quality draft genome sequences of three cyanobacteria isolated from the limestone walls of the Old Cathedral of Coimbra.</title>
        <authorList>
            <person name="Tiago I."/>
            <person name="Soares F."/>
            <person name="Portugal A."/>
        </authorList>
    </citation>
    <scope>NUCLEOTIDE SEQUENCE</scope>
    <source>
        <strain evidence="7">A</strain>
    </source>
</reference>
<proteinExistence type="inferred from homology"/>
<accession>A0A8J7ZAL4</accession>